<accession>A0A8J3DKT4</accession>
<evidence type="ECO:0000313" key="5">
    <source>
        <dbReference type="Proteomes" id="UP000642829"/>
    </source>
</evidence>
<protein>
    <recommendedName>
        <fullName evidence="6">Short-chain dehydrogenase</fullName>
    </recommendedName>
</protein>
<dbReference type="InterPro" id="IPR020904">
    <property type="entry name" value="Sc_DH/Rdtase_CS"/>
</dbReference>
<name>A0A8J3DKT4_9BACT</name>
<comment type="caution">
    <text evidence="4">The sequence shown here is derived from an EMBL/GenBank/DDBJ whole genome shotgun (WGS) entry which is preliminary data.</text>
</comment>
<comment type="similarity">
    <text evidence="1 3">Belongs to the short-chain dehydrogenases/reductases (SDR) family.</text>
</comment>
<evidence type="ECO:0000256" key="1">
    <source>
        <dbReference type="ARBA" id="ARBA00006484"/>
    </source>
</evidence>
<dbReference type="PROSITE" id="PS00061">
    <property type="entry name" value="ADH_SHORT"/>
    <property type="match status" value="1"/>
</dbReference>
<reference evidence="4" key="2">
    <citation type="submission" date="2020-09" db="EMBL/GenBank/DDBJ databases">
        <authorList>
            <person name="Sun Q."/>
            <person name="Kim S."/>
        </authorList>
    </citation>
    <scope>NUCLEOTIDE SEQUENCE</scope>
    <source>
        <strain evidence="4">KCTC 12870</strain>
    </source>
</reference>
<dbReference type="GO" id="GO:0016491">
    <property type="term" value="F:oxidoreductase activity"/>
    <property type="evidence" value="ECO:0007669"/>
    <property type="project" value="UniProtKB-KW"/>
</dbReference>
<dbReference type="RefSeq" id="WP_189517345.1">
    <property type="nucleotide sequence ID" value="NZ_BMXG01000031.1"/>
</dbReference>
<dbReference type="InterPro" id="IPR002347">
    <property type="entry name" value="SDR_fam"/>
</dbReference>
<dbReference type="PRINTS" id="PR00080">
    <property type="entry name" value="SDRFAMILY"/>
</dbReference>
<keyword evidence="5" id="KW-1185">Reference proteome</keyword>
<dbReference type="SUPFAM" id="SSF51735">
    <property type="entry name" value="NAD(P)-binding Rossmann-fold domains"/>
    <property type="match status" value="1"/>
</dbReference>
<dbReference type="Pfam" id="PF00106">
    <property type="entry name" value="adh_short"/>
    <property type="match status" value="1"/>
</dbReference>
<dbReference type="PANTHER" id="PTHR44196">
    <property type="entry name" value="DEHYDROGENASE/REDUCTASE SDR FAMILY MEMBER 7B"/>
    <property type="match status" value="1"/>
</dbReference>
<evidence type="ECO:0000256" key="2">
    <source>
        <dbReference type="ARBA" id="ARBA00023002"/>
    </source>
</evidence>
<dbReference type="InterPro" id="IPR036291">
    <property type="entry name" value="NAD(P)-bd_dom_sf"/>
</dbReference>
<reference evidence="4" key="1">
    <citation type="journal article" date="2014" name="Int. J. Syst. Evol. Microbiol.">
        <title>Complete genome sequence of Corynebacterium casei LMG S-19264T (=DSM 44701T), isolated from a smear-ripened cheese.</title>
        <authorList>
            <consortium name="US DOE Joint Genome Institute (JGI-PGF)"/>
            <person name="Walter F."/>
            <person name="Albersmeier A."/>
            <person name="Kalinowski J."/>
            <person name="Ruckert C."/>
        </authorList>
    </citation>
    <scope>NUCLEOTIDE SEQUENCE</scope>
    <source>
        <strain evidence="4">KCTC 12870</strain>
    </source>
</reference>
<evidence type="ECO:0000313" key="4">
    <source>
        <dbReference type="EMBL" id="GHC13170.1"/>
    </source>
</evidence>
<proteinExistence type="inferred from homology"/>
<dbReference type="PRINTS" id="PR00081">
    <property type="entry name" value="GDHRDH"/>
</dbReference>
<dbReference type="GO" id="GO:0016020">
    <property type="term" value="C:membrane"/>
    <property type="evidence" value="ECO:0007669"/>
    <property type="project" value="TreeGrafter"/>
</dbReference>
<dbReference type="EMBL" id="BMXG01000031">
    <property type="protein sequence ID" value="GHC13170.1"/>
    <property type="molecule type" value="Genomic_DNA"/>
</dbReference>
<evidence type="ECO:0000256" key="3">
    <source>
        <dbReference type="RuleBase" id="RU000363"/>
    </source>
</evidence>
<sequence>MQSLSQRYRTALVTGASTGLGRAFAEMLLAEGVEVWATSRDAQRLPMHDQLHPLALDLADGRSMEAFLRAMNPLFPEIDILINNAGNGVFGAFEEIEPNDIGEQLRVLLHGPIALCHQVYPHMITRGGGAIVNVASLARDFPLPFFSLYNAAKAGISNFSRSLQTECAGSGVCIIDFQPGDYRTSFNTSSKRPEEFGNERLTTAWESIDKHLQAAPLPAKAAKDLLHALQREKSGVVTSGDFFQAVVAPFLTRFSTWNLTERVMRAYYKL</sequence>
<dbReference type="PANTHER" id="PTHR44196:SF1">
    <property type="entry name" value="DEHYDROGENASE_REDUCTASE SDR FAMILY MEMBER 7B"/>
    <property type="match status" value="1"/>
</dbReference>
<dbReference type="Proteomes" id="UP000642829">
    <property type="component" value="Unassembled WGS sequence"/>
</dbReference>
<organism evidence="4 5">
    <name type="scientific">Cerasicoccus arenae</name>
    <dbReference type="NCBI Taxonomy" id="424488"/>
    <lineage>
        <taxon>Bacteria</taxon>
        <taxon>Pseudomonadati</taxon>
        <taxon>Verrucomicrobiota</taxon>
        <taxon>Opitutia</taxon>
        <taxon>Puniceicoccales</taxon>
        <taxon>Cerasicoccaceae</taxon>
        <taxon>Cerasicoccus</taxon>
    </lineage>
</organism>
<keyword evidence="2" id="KW-0560">Oxidoreductase</keyword>
<evidence type="ECO:0008006" key="6">
    <source>
        <dbReference type="Google" id="ProtNLM"/>
    </source>
</evidence>
<dbReference type="Gene3D" id="3.40.50.720">
    <property type="entry name" value="NAD(P)-binding Rossmann-like Domain"/>
    <property type="match status" value="1"/>
</dbReference>
<dbReference type="AlphaFoldDB" id="A0A8J3DKT4"/>
<gene>
    <name evidence="4" type="ORF">GCM10007047_33100</name>
</gene>